<dbReference type="STRING" id="3818.A0A445BRV5"/>
<comment type="caution">
    <text evidence="11">The sequence shown here is derived from an EMBL/GenBank/DDBJ whole genome shotgun (WGS) entry which is preliminary data.</text>
</comment>
<dbReference type="GO" id="GO:0006952">
    <property type="term" value="P:defense response"/>
    <property type="evidence" value="ECO:0007669"/>
    <property type="project" value="UniProtKB-KW"/>
</dbReference>
<dbReference type="PANTHER" id="PTHR31942">
    <property type="entry name" value="MLO-LIKE PROTEIN 1"/>
    <property type="match status" value="1"/>
</dbReference>
<protein>
    <recommendedName>
        <fullName evidence="8">MLO-like protein</fullName>
    </recommendedName>
</protein>
<sequence length="550" mass="62227">MAVREEERALDHTPTWAVAAVCASIVLVSIVLEKIIHKFEKMFERKKKMALLEALAKIKGELMVLGFISLILTFGQTYISKWCIPEKYANTMLPCVRSTKEEGEGGGGGHNQATPAGAGVVEEKGGAKEVTAEGEPPHRRLLTYERRFLAAASEGCKPGMEPLISVHGMHQLHIFIFFLAVFHVVYSAITMTLGRAKIRGWKAWEQDHIVDQEALNGKTTMIPYSSVFKLYFFFSNNLIGLVCDDNNCSDPRRFRLTHETSFVRDHNSIWTKTPVSFYFVCFFRQFFRSVRKADYLTMRHGFVTVDKISNKSFSKTKIIFPILWASVVFFLLVNVHGWHASFGVSFLPLMVILAVGTKLQAIITRMALDIKERHAVVQGIPLVQVSDKYFWFEWPELVLYLIHFVLFQNAFELTYFWWTWYEFGWASCFYEDEILMISRVALGIGAQIITSYVTLPLYALVTQMGSTMKKSIFDEQTSKALKKWHQNALKKIASRGRHATLGGTTMSKSPDGSPSKMSTRSPNAGQSATILSSVDNTIPAYDNRDLLTGP</sequence>
<dbReference type="InterPro" id="IPR004326">
    <property type="entry name" value="Mlo"/>
</dbReference>
<evidence type="ECO:0000256" key="8">
    <source>
        <dbReference type="RuleBase" id="RU280816"/>
    </source>
</evidence>
<dbReference type="AlphaFoldDB" id="A0A445BRV5"/>
<accession>A0A445BRV5</accession>
<dbReference type="Proteomes" id="UP000289738">
    <property type="component" value="Chromosome A08"/>
</dbReference>
<feature type="transmembrane region" description="Helical" evidence="10">
    <location>
        <begin position="16"/>
        <end position="37"/>
    </location>
</feature>
<keyword evidence="6 8" id="KW-0472">Membrane</keyword>
<feature type="transmembrane region" description="Helical" evidence="10">
    <location>
        <begin position="58"/>
        <end position="79"/>
    </location>
</feature>
<feature type="transmembrane region" description="Helical" evidence="10">
    <location>
        <begin position="344"/>
        <end position="363"/>
    </location>
</feature>
<keyword evidence="7 8" id="KW-0568">Pathogenesis-related protein</keyword>
<organism evidence="11 12">
    <name type="scientific">Arachis hypogaea</name>
    <name type="common">Peanut</name>
    <dbReference type="NCBI Taxonomy" id="3818"/>
    <lineage>
        <taxon>Eukaryota</taxon>
        <taxon>Viridiplantae</taxon>
        <taxon>Streptophyta</taxon>
        <taxon>Embryophyta</taxon>
        <taxon>Tracheophyta</taxon>
        <taxon>Spermatophyta</taxon>
        <taxon>Magnoliopsida</taxon>
        <taxon>eudicotyledons</taxon>
        <taxon>Gunneridae</taxon>
        <taxon>Pentapetalae</taxon>
        <taxon>rosids</taxon>
        <taxon>fabids</taxon>
        <taxon>Fabales</taxon>
        <taxon>Fabaceae</taxon>
        <taxon>Papilionoideae</taxon>
        <taxon>50 kb inversion clade</taxon>
        <taxon>dalbergioids sensu lato</taxon>
        <taxon>Dalbergieae</taxon>
        <taxon>Pterocarpus clade</taxon>
        <taxon>Arachis</taxon>
    </lineage>
</organism>
<feature type="region of interest" description="Disordered" evidence="9">
    <location>
        <begin position="99"/>
        <end position="119"/>
    </location>
</feature>
<evidence type="ECO:0000256" key="9">
    <source>
        <dbReference type="SAM" id="MobiDB-lite"/>
    </source>
</evidence>
<evidence type="ECO:0000256" key="4">
    <source>
        <dbReference type="ARBA" id="ARBA00022821"/>
    </source>
</evidence>
<feature type="transmembrane region" description="Helical" evidence="10">
    <location>
        <begin position="397"/>
        <end position="420"/>
    </location>
</feature>
<feature type="transmembrane region" description="Helical" evidence="10">
    <location>
        <begin position="318"/>
        <end position="338"/>
    </location>
</feature>
<comment type="subcellular location">
    <subcellularLocation>
        <location evidence="1 8">Membrane</location>
        <topology evidence="1 8">Multi-pass membrane protein</topology>
    </subcellularLocation>
</comment>
<feature type="region of interest" description="Disordered" evidence="9">
    <location>
        <begin position="500"/>
        <end position="550"/>
    </location>
</feature>
<gene>
    <name evidence="8" type="primary">MLO</name>
    <name evidence="11" type="ORF">Ahy_A08g037774</name>
</gene>
<evidence type="ECO:0000313" key="11">
    <source>
        <dbReference type="EMBL" id="RYR41378.1"/>
    </source>
</evidence>
<comment type="function">
    <text evidence="8">May be involved in modulation of pathogen defense and leaf cell death.</text>
</comment>
<evidence type="ECO:0000313" key="12">
    <source>
        <dbReference type="Proteomes" id="UP000289738"/>
    </source>
</evidence>
<evidence type="ECO:0000256" key="10">
    <source>
        <dbReference type="SAM" id="Phobius"/>
    </source>
</evidence>
<keyword evidence="3 8" id="KW-0812">Transmembrane</keyword>
<reference evidence="11 12" key="1">
    <citation type="submission" date="2019-01" db="EMBL/GenBank/DDBJ databases">
        <title>Sequencing of cultivated peanut Arachis hypogaea provides insights into genome evolution and oil improvement.</title>
        <authorList>
            <person name="Chen X."/>
        </authorList>
    </citation>
    <scope>NUCLEOTIDE SEQUENCE [LARGE SCALE GENOMIC DNA]</scope>
    <source>
        <strain evidence="12">cv. Fuhuasheng</strain>
        <tissue evidence="11">Leaves</tissue>
    </source>
</reference>
<comment type="similarity">
    <text evidence="2 8">Belongs to the MLO family.</text>
</comment>
<evidence type="ECO:0000256" key="1">
    <source>
        <dbReference type="ARBA" id="ARBA00004141"/>
    </source>
</evidence>
<proteinExistence type="inferred from homology"/>
<keyword evidence="4 8" id="KW-0611">Plant defense</keyword>
<evidence type="ECO:0000256" key="3">
    <source>
        <dbReference type="ARBA" id="ARBA00022692"/>
    </source>
</evidence>
<evidence type="ECO:0000256" key="6">
    <source>
        <dbReference type="ARBA" id="ARBA00023136"/>
    </source>
</evidence>
<evidence type="ECO:0000256" key="5">
    <source>
        <dbReference type="ARBA" id="ARBA00022989"/>
    </source>
</evidence>
<keyword evidence="8" id="KW-0112">Calmodulin-binding</keyword>
<dbReference type="EMBL" id="SDMP01000008">
    <property type="protein sequence ID" value="RYR41378.1"/>
    <property type="molecule type" value="Genomic_DNA"/>
</dbReference>
<feature type="transmembrane region" description="Helical" evidence="10">
    <location>
        <begin position="440"/>
        <end position="461"/>
    </location>
</feature>
<comment type="domain">
    <text evidence="8">The C-terminus contains a calmodulin-binding domain, which binds calmodulin in a calcium-dependent fashion.</text>
</comment>
<dbReference type="GO" id="GO:0016020">
    <property type="term" value="C:membrane"/>
    <property type="evidence" value="ECO:0007669"/>
    <property type="project" value="UniProtKB-SubCell"/>
</dbReference>
<keyword evidence="12" id="KW-1185">Reference proteome</keyword>
<feature type="compositionally biased region" description="Polar residues" evidence="9">
    <location>
        <begin position="502"/>
        <end position="536"/>
    </location>
</feature>
<dbReference type="PANTHER" id="PTHR31942:SF53">
    <property type="entry name" value="MLO-LIKE PROTEIN 5-RELATED"/>
    <property type="match status" value="1"/>
</dbReference>
<evidence type="ECO:0000256" key="2">
    <source>
        <dbReference type="ARBA" id="ARBA00006574"/>
    </source>
</evidence>
<dbReference type="GO" id="GO:0005516">
    <property type="term" value="F:calmodulin binding"/>
    <property type="evidence" value="ECO:0007669"/>
    <property type="project" value="UniProtKB-KW"/>
</dbReference>
<feature type="transmembrane region" description="Helical" evidence="10">
    <location>
        <begin position="172"/>
        <end position="193"/>
    </location>
</feature>
<name>A0A445BRV5_ARAHY</name>
<keyword evidence="5 8" id="KW-1133">Transmembrane helix</keyword>
<evidence type="ECO:0000256" key="7">
    <source>
        <dbReference type="ARBA" id="ARBA00023265"/>
    </source>
</evidence>
<dbReference type="Pfam" id="PF03094">
    <property type="entry name" value="Mlo"/>
    <property type="match status" value="2"/>
</dbReference>